<keyword evidence="4 9" id="KW-0547">Nucleotide-binding</keyword>
<keyword evidence="5 12" id="KW-0418">Kinase</keyword>
<evidence type="ECO:0000256" key="7">
    <source>
        <dbReference type="ARBA" id="ARBA00047899"/>
    </source>
</evidence>
<reference evidence="12 13" key="1">
    <citation type="journal article" date="2015" name="Genome Biol. Evol.">
        <title>Phylogenomic analyses indicate that early fungi evolved digesting cell walls of algal ancestors of land plants.</title>
        <authorList>
            <person name="Chang Y."/>
            <person name="Wang S."/>
            <person name="Sekimoto S."/>
            <person name="Aerts A.L."/>
            <person name="Choi C."/>
            <person name="Clum A."/>
            <person name="LaButti K.M."/>
            <person name="Lindquist E.A."/>
            <person name="Yee Ngan C."/>
            <person name="Ohm R.A."/>
            <person name="Salamov A.A."/>
            <person name="Grigoriev I.V."/>
            <person name="Spatafora J.W."/>
            <person name="Berbee M.L."/>
        </authorList>
    </citation>
    <scope>NUCLEOTIDE SEQUENCE [LARGE SCALE GENOMIC DNA]</scope>
    <source>
        <strain evidence="12 13">NRRL 28638</strain>
    </source>
</reference>
<evidence type="ECO:0000256" key="10">
    <source>
        <dbReference type="SAM" id="MobiDB-lite"/>
    </source>
</evidence>
<dbReference type="AlphaFoldDB" id="A0A137PI02"/>
<dbReference type="STRING" id="796925.A0A137PI02"/>
<evidence type="ECO:0000256" key="1">
    <source>
        <dbReference type="ARBA" id="ARBA00012513"/>
    </source>
</evidence>
<evidence type="ECO:0000256" key="4">
    <source>
        <dbReference type="ARBA" id="ARBA00022741"/>
    </source>
</evidence>
<dbReference type="PANTHER" id="PTHR43895:SF152">
    <property type="entry name" value="SERINE_THREONINE-PROTEIN KINASE TOS3"/>
    <property type="match status" value="1"/>
</dbReference>
<accession>A0A137PI02</accession>
<evidence type="ECO:0000256" key="6">
    <source>
        <dbReference type="ARBA" id="ARBA00022840"/>
    </source>
</evidence>
<dbReference type="CDD" id="cd14008">
    <property type="entry name" value="STKc_LKB1_CaMKK"/>
    <property type="match status" value="1"/>
</dbReference>
<protein>
    <recommendedName>
        <fullName evidence="1">non-specific serine/threonine protein kinase</fullName>
        <ecNumber evidence="1">2.7.11.1</ecNumber>
    </recommendedName>
</protein>
<proteinExistence type="predicted"/>
<name>A0A137PI02_CONC2</name>
<evidence type="ECO:0000259" key="11">
    <source>
        <dbReference type="PROSITE" id="PS50011"/>
    </source>
</evidence>
<dbReference type="EMBL" id="KQ964421">
    <property type="protein sequence ID" value="KXN74626.1"/>
    <property type="molecule type" value="Genomic_DNA"/>
</dbReference>
<feature type="domain" description="Protein kinase" evidence="11">
    <location>
        <begin position="5"/>
        <end position="343"/>
    </location>
</feature>
<dbReference type="GO" id="GO:0005524">
    <property type="term" value="F:ATP binding"/>
    <property type="evidence" value="ECO:0007669"/>
    <property type="project" value="UniProtKB-UniRule"/>
</dbReference>
<dbReference type="GO" id="GO:0007165">
    <property type="term" value="P:signal transduction"/>
    <property type="evidence" value="ECO:0007669"/>
    <property type="project" value="TreeGrafter"/>
</dbReference>
<dbReference type="Proteomes" id="UP000070444">
    <property type="component" value="Unassembled WGS sequence"/>
</dbReference>
<feature type="region of interest" description="Disordered" evidence="10">
    <location>
        <begin position="174"/>
        <end position="193"/>
    </location>
</feature>
<gene>
    <name evidence="12" type="ORF">CONCODRAFT_76711</name>
</gene>
<dbReference type="OMA" id="AENGMVC"/>
<dbReference type="PANTHER" id="PTHR43895">
    <property type="entry name" value="CALCIUM/CALMODULIN-DEPENDENT PROTEIN KINASE KINASE-RELATED"/>
    <property type="match status" value="1"/>
</dbReference>
<feature type="binding site" evidence="9">
    <location>
        <position position="34"/>
    </location>
    <ligand>
        <name>ATP</name>
        <dbReference type="ChEBI" id="CHEBI:30616"/>
    </ligand>
</feature>
<evidence type="ECO:0000256" key="3">
    <source>
        <dbReference type="ARBA" id="ARBA00022679"/>
    </source>
</evidence>
<dbReference type="OrthoDB" id="68483at2759"/>
<dbReference type="InterPro" id="IPR011009">
    <property type="entry name" value="Kinase-like_dom_sf"/>
</dbReference>
<evidence type="ECO:0000256" key="5">
    <source>
        <dbReference type="ARBA" id="ARBA00022777"/>
    </source>
</evidence>
<sequence>MINQYEIIRELGRGCHGKVKLGKNVETGQLFAIKVIYKNTRRRLGSKSLLSTQLTKIQREIAILKKCQHPHIVKLQEVIDDPKSKKIYMILEYMDGGEINFKDPDTNEPILELDTIKNIIRNVVLGLEYLHNHGIIHRDIKPANLLWSSDGTVKISDFGVSYCKRIKLDTGLSHSSSFTYSSSPGSSSSRPQSIGDYNELPGLAINNNRISVQSFNQSQEEFNNNSNSNEDDLELAKTAGSPAFFAPELCWSGEDSNFSKRPPITSAIDIWALGVTLYCFIYGTVPFTAETEFELFEIIPRDPIIFPEHIPIDHQLKDLLLKLLEKDVSKRILISDIKTHPWILSDLQDPEEWIQTNSEEQYPKVDYTDHEVENAITVKEKIRRQFRKFSGTFLRPFKK</sequence>
<keyword evidence="13" id="KW-1185">Reference proteome</keyword>
<dbReference type="InterPro" id="IPR017441">
    <property type="entry name" value="Protein_kinase_ATP_BS"/>
</dbReference>
<comment type="catalytic activity">
    <reaction evidence="8">
        <text>L-seryl-[protein] + ATP = O-phospho-L-seryl-[protein] + ADP + H(+)</text>
        <dbReference type="Rhea" id="RHEA:17989"/>
        <dbReference type="Rhea" id="RHEA-COMP:9863"/>
        <dbReference type="Rhea" id="RHEA-COMP:11604"/>
        <dbReference type="ChEBI" id="CHEBI:15378"/>
        <dbReference type="ChEBI" id="CHEBI:29999"/>
        <dbReference type="ChEBI" id="CHEBI:30616"/>
        <dbReference type="ChEBI" id="CHEBI:83421"/>
        <dbReference type="ChEBI" id="CHEBI:456216"/>
        <dbReference type="EC" id="2.7.11.1"/>
    </reaction>
</comment>
<dbReference type="PROSITE" id="PS00107">
    <property type="entry name" value="PROTEIN_KINASE_ATP"/>
    <property type="match status" value="1"/>
</dbReference>
<evidence type="ECO:0000313" key="13">
    <source>
        <dbReference type="Proteomes" id="UP000070444"/>
    </source>
</evidence>
<evidence type="ECO:0000313" key="12">
    <source>
        <dbReference type="EMBL" id="KXN74626.1"/>
    </source>
</evidence>
<dbReference type="SMART" id="SM00220">
    <property type="entry name" value="S_TKc"/>
    <property type="match status" value="1"/>
</dbReference>
<dbReference type="FunFam" id="3.30.200.20:FF:000206">
    <property type="entry name" value="Serine/threonine-protein kinase Ssp1"/>
    <property type="match status" value="1"/>
</dbReference>
<evidence type="ECO:0000256" key="2">
    <source>
        <dbReference type="ARBA" id="ARBA00022527"/>
    </source>
</evidence>
<dbReference type="Gene3D" id="1.10.510.10">
    <property type="entry name" value="Transferase(Phosphotransferase) domain 1"/>
    <property type="match status" value="2"/>
</dbReference>
<evidence type="ECO:0000256" key="9">
    <source>
        <dbReference type="PROSITE-ProRule" id="PRU10141"/>
    </source>
</evidence>
<keyword evidence="3" id="KW-0808">Transferase</keyword>
<dbReference type="Pfam" id="PF00069">
    <property type="entry name" value="Pkinase"/>
    <property type="match status" value="2"/>
</dbReference>
<comment type="catalytic activity">
    <reaction evidence="7">
        <text>L-threonyl-[protein] + ATP = O-phospho-L-threonyl-[protein] + ADP + H(+)</text>
        <dbReference type="Rhea" id="RHEA:46608"/>
        <dbReference type="Rhea" id="RHEA-COMP:11060"/>
        <dbReference type="Rhea" id="RHEA-COMP:11605"/>
        <dbReference type="ChEBI" id="CHEBI:15378"/>
        <dbReference type="ChEBI" id="CHEBI:30013"/>
        <dbReference type="ChEBI" id="CHEBI:30616"/>
        <dbReference type="ChEBI" id="CHEBI:61977"/>
        <dbReference type="ChEBI" id="CHEBI:456216"/>
        <dbReference type="EC" id="2.7.11.1"/>
    </reaction>
</comment>
<dbReference type="GO" id="GO:0004674">
    <property type="term" value="F:protein serine/threonine kinase activity"/>
    <property type="evidence" value="ECO:0007669"/>
    <property type="project" value="UniProtKB-KW"/>
</dbReference>
<dbReference type="PROSITE" id="PS50011">
    <property type="entry name" value="PROTEIN_KINASE_DOM"/>
    <property type="match status" value="1"/>
</dbReference>
<dbReference type="SUPFAM" id="SSF56112">
    <property type="entry name" value="Protein kinase-like (PK-like)"/>
    <property type="match status" value="1"/>
</dbReference>
<keyword evidence="6 9" id="KW-0067">ATP-binding</keyword>
<organism evidence="12 13">
    <name type="scientific">Conidiobolus coronatus (strain ATCC 28846 / CBS 209.66 / NRRL 28638)</name>
    <name type="common">Delacroixia coronata</name>
    <dbReference type="NCBI Taxonomy" id="796925"/>
    <lineage>
        <taxon>Eukaryota</taxon>
        <taxon>Fungi</taxon>
        <taxon>Fungi incertae sedis</taxon>
        <taxon>Zoopagomycota</taxon>
        <taxon>Entomophthoromycotina</taxon>
        <taxon>Entomophthoromycetes</taxon>
        <taxon>Entomophthorales</taxon>
        <taxon>Ancylistaceae</taxon>
        <taxon>Conidiobolus</taxon>
    </lineage>
</organism>
<evidence type="ECO:0000256" key="8">
    <source>
        <dbReference type="ARBA" id="ARBA00048679"/>
    </source>
</evidence>
<keyword evidence="2" id="KW-0723">Serine/threonine-protein kinase</keyword>
<dbReference type="EC" id="2.7.11.1" evidence="1"/>
<dbReference type="InterPro" id="IPR000719">
    <property type="entry name" value="Prot_kinase_dom"/>
</dbReference>